<organism evidence="2 3">
    <name type="scientific">Dactylosporangium salmoneum</name>
    <dbReference type="NCBI Taxonomy" id="53361"/>
    <lineage>
        <taxon>Bacteria</taxon>
        <taxon>Bacillati</taxon>
        <taxon>Actinomycetota</taxon>
        <taxon>Actinomycetes</taxon>
        <taxon>Micromonosporales</taxon>
        <taxon>Micromonosporaceae</taxon>
        <taxon>Dactylosporangium</taxon>
    </lineage>
</organism>
<keyword evidence="1" id="KW-0812">Transmembrane</keyword>
<feature type="transmembrane region" description="Helical" evidence="1">
    <location>
        <begin position="253"/>
        <end position="275"/>
    </location>
</feature>
<dbReference type="RefSeq" id="WP_344611284.1">
    <property type="nucleotide sequence ID" value="NZ_BAAARV010000012.1"/>
</dbReference>
<dbReference type="PANTHER" id="PTHR40761">
    <property type="entry name" value="CONSERVED INTEGRAL MEMBRANE ALANINE VALINE AND LEUCINE RICH PROTEIN-RELATED"/>
    <property type="match status" value="1"/>
</dbReference>
<gene>
    <name evidence="2" type="ORF">GCM10010170_012670</name>
</gene>
<feature type="transmembrane region" description="Helical" evidence="1">
    <location>
        <begin position="73"/>
        <end position="92"/>
    </location>
</feature>
<dbReference type="Proteomes" id="UP001501444">
    <property type="component" value="Unassembled WGS sequence"/>
</dbReference>
<reference evidence="3" key="1">
    <citation type="journal article" date="2019" name="Int. J. Syst. Evol. Microbiol.">
        <title>The Global Catalogue of Microorganisms (GCM) 10K type strain sequencing project: providing services to taxonomists for standard genome sequencing and annotation.</title>
        <authorList>
            <consortium name="The Broad Institute Genomics Platform"/>
            <consortium name="The Broad Institute Genome Sequencing Center for Infectious Disease"/>
            <person name="Wu L."/>
            <person name="Ma J."/>
        </authorList>
    </citation>
    <scope>NUCLEOTIDE SEQUENCE [LARGE SCALE GENOMIC DNA]</scope>
    <source>
        <strain evidence="3">JCM 3272</strain>
    </source>
</reference>
<keyword evidence="3" id="KW-1185">Reference proteome</keyword>
<sequence length="285" mass="29564">MNVAATLAGIGSAICFAVASALEQSAAKREPIPRTLDLRLILRLARRPIWLLGWIPEIAGTGLQAYALSQAPLAFVEPLLVSGLFMAIPLAAVLNRRRVHVRDFGVVALGGAGLVVFLLAAQPRPGAAEPTRAAWLGVALWAGPALAACLMVSWRTSGAVRGALLGVATGLMYGVGASLLKSISAQLASDPLQVLRRPELYALALVGAFAVVLNQHAFQSGRIAVPLTAITIVDPFIGVAIGVTAFHETLATGGVWIVLQVIGVLAMAGGIWLAAVTPEPRGQET</sequence>
<evidence type="ECO:0000313" key="3">
    <source>
        <dbReference type="Proteomes" id="UP001501444"/>
    </source>
</evidence>
<comment type="caution">
    <text evidence="2">The sequence shown here is derived from an EMBL/GenBank/DDBJ whole genome shotgun (WGS) entry which is preliminary data.</text>
</comment>
<keyword evidence="1" id="KW-1133">Transmembrane helix</keyword>
<dbReference type="PANTHER" id="PTHR40761:SF1">
    <property type="entry name" value="CONSERVED INTEGRAL MEMBRANE ALANINE VALINE AND LEUCINE RICH PROTEIN-RELATED"/>
    <property type="match status" value="1"/>
</dbReference>
<feature type="transmembrane region" description="Helical" evidence="1">
    <location>
        <begin position="104"/>
        <end position="121"/>
    </location>
</feature>
<proteinExistence type="predicted"/>
<dbReference type="NCBIfam" id="NF038012">
    <property type="entry name" value="DMT_1"/>
    <property type="match status" value="1"/>
</dbReference>
<dbReference type="EMBL" id="BAAARV010000012">
    <property type="protein sequence ID" value="GAA2333441.1"/>
    <property type="molecule type" value="Genomic_DNA"/>
</dbReference>
<accession>A0ABP5SKL9</accession>
<name>A0ABP5SKL9_9ACTN</name>
<feature type="transmembrane region" description="Helical" evidence="1">
    <location>
        <begin position="159"/>
        <end position="180"/>
    </location>
</feature>
<keyword evidence="1" id="KW-0472">Membrane</keyword>
<evidence type="ECO:0000256" key="1">
    <source>
        <dbReference type="SAM" id="Phobius"/>
    </source>
</evidence>
<feature type="transmembrane region" description="Helical" evidence="1">
    <location>
        <begin position="133"/>
        <end position="152"/>
    </location>
</feature>
<feature type="transmembrane region" description="Helical" evidence="1">
    <location>
        <begin position="200"/>
        <end position="218"/>
    </location>
</feature>
<feature type="transmembrane region" description="Helical" evidence="1">
    <location>
        <begin position="225"/>
        <end position="247"/>
    </location>
</feature>
<evidence type="ECO:0000313" key="2">
    <source>
        <dbReference type="EMBL" id="GAA2333441.1"/>
    </source>
</evidence>
<protein>
    <submittedName>
        <fullName evidence="2">DMT family transporter</fullName>
    </submittedName>
</protein>